<dbReference type="AlphaFoldDB" id="A0A512B6I9"/>
<evidence type="ECO:0000313" key="3">
    <source>
        <dbReference type="Proteomes" id="UP000321513"/>
    </source>
</evidence>
<dbReference type="GO" id="GO:0046872">
    <property type="term" value="F:metal ion binding"/>
    <property type="evidence" value="ECO:0007669"/>
    <property type="project" value="InterPro"/>
</dbReference>
<feature type="domain" description="HMA" evidence="1">
    <location>
        <begin position="29"/>
        <end position="95"/>
    </location>
</feature>
<evidence type="ECO:0000259" key="1">
    <source>
        <dbReference type="PROSITE" id="PS50846"/>
    </source>
</evidence>
<dbReference type="InterPro" id="IPR006121">
    <property type="entry name" value="HMA_dom"/>
</dbReference>
<sequence length="102" mass="11151">MILFPYYAEAFYKKPQQAQGITLETAGYKQAVFTISGMTCEGCTDHVNSKITTVKGVINYQTSYDKAISTVKFDGSKTTIDSIAAAINSTGYRVVSQTMVKN</sequence>
<protein>
    <recommendedName>
        <fullName evidence="1">HMA domain-containing protein</fullName>
    </recommendedName>
</protein>
<dbReference type="Proteomes" id="UP000321513">
    <property type="component" value="Unassembled WGS sequence"/>
</dbReference>
<name>A0A512B6I9_9BACT</name>
<dbReference type="InterPro" id="IPR036163">
    <property type="entry name" value="HMA_dom_sf"/>
</dbReference>
<reference evidence="2 3" key="1">
    <citation type="submission" date="2019-07" db="EMBL/GenBank/DDBJ databases">
        <title>Whole genome shotgun sequence of Segetibacter aerophilus NBRC 106135.</title>
        <authorList>
            <person name="Hosoyama A."/>
            <person name="Uohara A."/>
            <person name="Ohji S."/>
            <person name="Ichikawa N."/>
        </authorList>
    </citation>
    <scope>NUCLEOTIDE SEQUENCE [LARGE SCALE GENOMIC DNA]</scope>
    <source>
        <strain evidence="2 3">NBRC 106135</strain>
    </source>
</reference>
<dbReference type="SUPFAM" id="SSF55008">
    <property type="entry name" value="HMA, heavy metal-associated domain"/>
    <property type="match status" value="1"/>
</dbReference>
<proteinExistence type="predicted"/>
<accession>A0A512B6I9</accession>
<gene>
    <name evidence="2" type="ORF">SAE01_00720</name>
</gene>
<dbReference type="PROSITE" id="PS50846">
    <property type="entry name" value="HMA_2"/>
    <property type="match status" value="1"/>
</dbReference>
<comment type="caution">
    <text evidence="2">The sequence shown here is derived from an EMBL/GenBank/DDBJ whole genome shotgun (WGS) entry which is preliminary data.</text>
</comment>
<keyword evidence="3" id="KW-1185">Reference proteome</keyword>
<dbReference type="EMBL" id="BJYT01000001">
    <property type="protein sequence ID" value="GEO07576.1"/>
    <property type="molecule type" value="Genomic_DNA"/>
</dbReference>
<organism evidence="2 3">
    <name type="scientific">Segetibacter aerophilus</name>
    <dbReference type="NCBI Taxonomy" id="670293"/>
    <lineage>
        <taxon>Bacteria</taxon>
        <taxon>Pseudomonadati</taxon>
        <taxon>Bacteroidota</taxon>
        <taxon>Chitinophagia</taxon>
        <taxon>Chitinophagales</taxon>
        <taxon>Chitinophagaceae</taxon>
        <taxon>Segetibacter</taxon>
    </lineage>
</organism>
<evidence type="ECO:0000313" key="2">
    <source>
        <dbReference type="EMBL" id="GEO07576.1"/>
    </source>
</evidence>
<dbReference type="CDD" id="cd00371">
    <property type="entry name" value="HMA"/>
    <property type="match status" value="1"/>
</dbReference>
<dbReference type="Gene3D" id="3.30.70.100">
    <property type="match status" value="1"/>
</dbReference>
<dbReference type="Pfam" id="PF00403">
    <property type="entry name" value="HMA"/>
    <property type="match status" value="1"/>
</dbReference>